<evidence type="ECO:0000256" key="3">
    <source>
        <dbReference type="ARBA" id="ARBA00022525"/>
    </source>
</evidence>
<dbReference type="GO" id="GO:0005576">
    <property type="term" value="C:extracellular region"/>
    <property type="evidence" value="ECO:0007669"/>
    <property type="project" value="UniProtKB-SubCell"/>
</dbReference>
<comment type="caution">
    <text evidence="8">The sequence shown here is derived from an EMBL/GenBank/DDBJ whole genome shotgun (WGS) entry which is preliminary data.</text>
</comment>
<evidence type="ECO:0008006" key="10">
    <source>
        <dbReference type="Google" id="ProtNLM"/>
    </source>
</evidence>
<dbReference type="Gene3D" id="3.15.20.10">
    <property type="entry name" value="Bactericidal permeability-increasing protein, domain 2"/>
    <property type="match status" value="1"/>
</dbReference>
<accession>A0A8S1FBP6</accession>
<keyword evidence="9" id="KW-1185">Reference proteome</keyword>
<evidence type="ECO:0000256" key="5">
    <source>
        <dbReference type="ARBA" id="ARBA00023054"/>
    </source>
</evidence>
<dbReference type="OrthoDB" id="5788395at2759"/>
<dbReference type="GO" id="GO:0008289">
    <property type="term" value="F:lipid binding"/>
    <property type="evidence" value="ECO:0007669"/>
    <property type="project" value="UniProtKB-KW"/>
</dbReference>
<dbReference type="EMBL" id="CADEPM010000009">
    <property type="protein sequence ID" value="CAB3409617.1"/>
    <property type="molecule type" value="Genomic_DNA"/>
</dbReference>
<proteinExistence type="inferred from homology"/>
<dbReference type="AlphaFoldDB" id="A0A8S1FBP6"/>
<feature type="chain" id="PRO_5035872626" description="Lipid-binding serum glycoprotein C-terminal domain-containing protein" evidence="7">
    <location>
        <begin position="22"/>
        <end position="508"/>
    </location>
</feature>
<evidence type="ECO:0000256" key="1">
    <source>
        <dbReference type="ARBA" id="ARBA00004613"/>
    </source>
</evidence>
<dbReference type="PANTHER" id="PTHR31418">
    <property type="entry name" value="FATTY-ACID AND RETINOL-BINDING PROTEIN 1"/>
    <property type="match status" value="1"/>
</dbReference>
<name>A0A8S1FBP6_9PELO</name>
<comment type="similarity">
    <text evidence="2">Belongs to the fatty-acid and retinol-binding protein (FARBP) family.</text>
</comment>
<reference evidence="8 9" key="1">
    <citation type="submission" date="2020-04" db="EMBL/GenBank/DDBJ databases">
        <authorList>
            <person name="Laetsch R D."/>
            <person name="Stevens L."/>
            <person name="Kumar S."/>
            <person name="Blaxter L. M."/>
        </authorList>
    </citation>
    <scope>NUCLEOTIDE SEQUENCE [LARGE SCALE GENOMIC DNA]</scope>
</reference>
<feature type="signal peptide" evidence="7">
    <location>
        <begin position="1"/>
        <end position="21"/>
    </location>
</feature>
<evidence type="ECO:0000256" key="7">
    <source>
        <dbReference type="SAM" id="SignalP"/>
    </source>
</evidence>
<dbReference type="InterPro" id="IPR017943">
    <property type="entry name" value="Bactericidal_perm-incr_a/b_dom"/>
</dbReference>
<evidence type="ECO:0000256" key="4">
    <source>
        <dbReference type="ARBA" id="ARBA00022729"/>
    </source>
</evidence>
<evidence type="ECO:0000256" key="6">
    <source>
        <dbReference type="ARBA" id="ARBA00023121"/>
    </source>
</evidence>
<comment type="subcellular location">
    <subcellularLocation>
        <location evidence="1">Secreted</location>
    </subcellularLocation>
</comment>
<organism evidence="8 9">
    <name type="scientific">Caenorhabditis bovis</name>
    <dbReference type="NCBI Taxonomy" id="2654633"/>
    <lineage>
        <taxon>Eukaryota</taxon>
        <taxon>Metazoa</taxon>
        <taxon>Ecdysozoa</taxon>
        <taxon>Nematoda</taxon>
        <taxon>Chromadorea</taxon>
        <taxon>Rhabditida</taxon>
        <taxon>Rhabditina</taxon>
        <taxon>Rhabditomorpha</taxon>
        <taxon>Rhabditoidea</taxon>
        <taxon>Rhabditidae</taxon>
        <taxon>Peloderinae</taxon>
        <taxon>Caenorhabditis</taxon>
    </lineage>
</organism>
<gene>
    <name evidence="8" type="ORF">CBOVIS_LOCUS11250</name>
</gene>
<evidence type="ECO:0000256" key="2">
    <source>
        <dbReference type="ARBA" id="ARBA00006648"/>
    </source>
</evidence>
<dbReference type="PANTHER" id="PTHR31418:SF20">
    <property type="entry name" value="PERMEABLE EGGSHELL"/>
    <property type="match status" value="1"/>
</dbReference>
<keyword evidence="5" id="KW-0175">Coiled coil</keyword>
<keyword evidence="3" id="KW-0964">Secreted</keyword>
<protein>
    <recommendedName>
        <fullName evidence="10">Lipid-binding serum glycoprotein C-terminal domain-containing protein</fullName>
    </recommendedName>
</protein>
<dbReference type="SUPFAM" id="SSF55394">
    <property type="entry name" value="Bactericidal permeability-increasing protein, BPI"/>
    <property type="match status" value="1"/>
</dbReference>
<evidence type="ECO:0000313" key="8">
    <source>
        <dbReference type="EMBL" id="CAB3409617.1"/>
    </source>
</evidence>
<dbReference type="Proteomes" id="UP000494206">
    <property type="component" value="Unassembled WGS sequence"/>
</dbReference>
<keyword evidence="4 7" id="KW-0732">Signal</keyword>
<dbReference type="InterPro" id="IPR008632">
    <property type="entry name" value="Gp-FAR-1"/>
</dbReference>
<sequence>MFYAFLLTALSILSQPCLLESSDIGVTLGDSAISQLLRHTASKFLEETRVADILLKTKETPAFGPLAHLKLFNTVSYRNVSVQFHPKIVHVFFERLNVISHANLSDVLWPIAFSDSFIDSHVKVPRGHLRFIVEDEKLTLSTCALYNPDISFRLRDSWLVNKGMSALGSVVSSLFESAICSIIDSSTSDLKHNKESKFPIYEFLPKKIQEHMAARNTTLFYKVNSIEADKHQLKVRAQIEWQTLSPEPNDEASKLLSGEEIANSSTKLLDMEMKDGNLVTIWLEDSILNEILDQIDWNFEWMNEQIPVSSPIIPPDSREFLFTLCTECYFQVNVNAEGTPTISATNDSLVLTKTDRIHLQVVNPHRNVTSVFVSLVLTIQAGLTPSFDNGTLRTGVELLDTKIAMKKGAFPKAWGLFMEDLIRGMIMDMMWPELKSAIEDLTYGKGLKISKNCGIDPKNAHIEIGEGNFSLSTRLVLPLLRSDACLKDLKAAIPNTSKLLQKASLKKR</sequence>
<evidence type="ECO:0000313" key="9">
    <source>
        <dbReference type="Proteomes" id="UP000494206"/>
    </source>
</evidence>
<keyword evidence="6" id="KW-0446">Lipid-binding</keyword>